<accession>A0A1G1Y4M2</accession>
<reference evidence="1 2" key="1">
    <citation type="journal article" date="2016" name="Nat. Commun.">
        <title>Thousands of microbial genomes shed light on interconnected biogeochemical processes in an aquifer system.</title>
        <authorList>
            <person name="Anantharaman K."/>
            <person name="Brown C.T."/>
            <person name="Hug L.A."/>
            <person name="Sharon I."/>
            <person name="Castelle C.J."/>
            <person name="Probst A.J."/>
            <person name="Thomas B.C."/>
            <person name="Singh A."/>
            <person name="Wilkins M.J."/>
            <person name="Karaoz U."/>
            <person name="Brodie E.L."/>
            <person name="Williams K.H."/>
            <person name="Hubbard S.S."/>
            <person name="Banfield J.F."/>
        </authorList>
    </citation>
    <scope>NUCLEOTIDE SEQUENCE [LARGE SCALE GENOMIC DNA]</scope>
</reference>
<dbReference type="EMBL" id="MHIH01000039">
    <property type="protein sequence ID" value="OGY47289.1"/>
    <property type="molecule type" value="Genomic_DNA"/>
</dbReference>
<protein>
    <recommendedName>
        <fullName evidence="3">Four helix bundle protein</fullName>
    </recommendedName>
</protein>
<organism evidence="1 2">
    <name type="scientific">Candidatus Buchananbacteria bacterium RIFCSPHIGHO2_02_FULL_38_8</name>
    <dbReference type="NCBI Taxonomy" id="1797538"/>
    <lineage>
        <taxon>Bacteria</taxon>
        <taxon>Candidatus Buchananiibacteriota</taxon>
    </lineage>
</organism>
<dbReference type="Gene3D" id="1.20.1440.60">
    <property type="entry name" value="23S rRNA-intervening sequence"/>
    <property type="match status" value="1"/>
</dbReference>
<dbReference type="InterPro" id="IPR012657">
    <property type="entry name" value="23S_rRNA-intervening_sequence"/>
</dbReference>
<dbReference type="CDD" id="cd16377">
    <property type="entry name" value="23S_rRNA_IVP_like"/>
    <property type="match status" value="1"/>
</dbReference>
<evidence type="ECO:0008006" key="3">
    <source>
        <dbReference type="Google" id="ProtNLM"/>
    </source>
</evidence>
<name>A0A1G1Y4M2_9BACT</name>
<dbReference type="PANTHER" id="PTHR38471:SF2">
    <property type="entry name" value="FOUR HELIX BUNDLE PROTEIN"/>
    <property type="match status" value="1"/>
</dbReference>
<dbReference type="InterPro" id="IPR036583">
    <property type="entry name" value="23S_rRNA_IVS_sf"/>
</dbReference>
<dbReference type="PANTHER" id="PTHR38471">
    <property type="entry name" value="FOUR HELIX BUNDLE PROTEIN"/>
    <property type="match status" value="1"/>
</dbReference>
<gene>
    <name evidence="1" type="ORF">A3J62_02665</name>
</gene>
<dbReference type="Pfam" id="PF05635">
    <property type="entry name" value="23S_rRNA_IVP"/>
    <property type="match status" value="1"/>
</dbReference>
<evidence type="ECO:0000313" key="2">
    <source>
        <dbReference type="Proteomes" id="UP000178747"/>
    </source>
</evidence>
<dbReference type="NCBIfam" id="TIGR02436">
    <property type="entry name" value="four helix bundle protein"/>
    <property type="match status" value="1"/>
</dbReference>
<proteinExistence type="predicted"/>
<evidence type="ECO:0000313" key="1">
    <source>
        <dbReference type="EMBL" id="OGY47289.1"/>
    </source>
</evidence>
<dbReference type="SUPFAM" id="SSF158446">
    <property type="entry name" value="IVS-encoded protein-like"/>
    <property type="match status" value="1"/>
</dbReference>
<dbReference type="AlphaFoldDB" id="A0A1G1Y4M2"/>
<comment type="caution">
    <text evidence="1">The sequence shown here is derived from an EMBL/GenBank/DDBJ whole genome shotgun (WGS) entry which is preliminary data.</text>
</comment>
<dbReference type="Proteomes" id="UP000178747">
    <property type="component" value="Unassembled WGS sequence"/>
</dbReference>
<sequence>MTWFHDELKAKMDNYVHLVYKLTKNFPKEELYGVISQLRRAALSVILNYIEGYARKKDKVYKNFLEISYGSLKESKYLLHFSLVEGYLTIENYKKAVELTEDIGAMLWGTIKKM</sequence>